<dbReference type="EMBL" id="FOVR01000001">
    <property type="protein sequence ID" value="SFN57740.1"/>
    <property type="molecule type" value="Genomic_DNA"/>
</dbReference>
<evidence type="ECO:0000313" key="4">
    <source>
        <dbReference type="EMBL" id="SFN57740.1"/>
    </source>
</evidence>
<dbReference type="PROSITE" id="PS01036">
    <property type="entry name" value="HSP70_3"/>
    <property type="match status" value="1"/>
</dbReference>
<keyword evidence="5" id="KW-1185">Reference proteome</keyword>
<dbReference type="GO" id="GO:0140662">
    <property type="term" value="F:ATP-dependent protein folding chaperone"/>
    <property type="evidence" value="ECO:0007669"/>
    <property type="project" value="InterPro"/>
</dbReference>
<sequence length="421" mass="46937">MAKPIFCGLDFGTSNSTLGLFRQEKVELVPVEGDNVTIPSALFFDFEEHGVHFGRDAIQTYLEGGEGRMMRALKSILGTPTMQEFTMVGRERKPFTAVLGLFLSHMKAKAEVLLDDNLTHVVMGRPVFFVDNNPDADKEAEQTMRAIAQDIGFTDVEFEYEPVAAARDFQQVAEREEIALIIDIGGGTSDFTILKVLPGDLDKQSDNSRNQILANTGVHIGGTDFDRWLSLSRVMPLLGYQSPMLKEGRLMPVGYYHDLATWQKINFLYDHKTHSELRYLRKEAKEPHLLDRLLQLLELREGHRLALSVESSKVTLSDQEETELPLTFIERDLVASISRADLIDSLDDGTERIKRTISEALKLASLDGEQISAVFLTGGSTKVPYIRQSLTAMVPNAQIIEGDAFGSVGIGLALEAQRRFS</sequence>
<dbReference type="Gene3D" id="3.90.640.10">
    <property type="entry name" value="Actin, Chain A, domain 4"/>
    <property type="match status" value="1"/>
</dbReference>
<comment type="similarity">
    <text evidence="1">Belongs to the heat shock protein 70 family.</text>
</comment>
<protein>
    <submittedName>
        <fullName evidence="4">Hypothetical chaperone protein</fullName>
    </submittedName>
</protein>
<dbReference type="SUPFAM" id="SSF53067">
    <property type="entry name" value="Actin-like ATPase domain"/>
    <property type="match status" value="2"/>
</dbReference>
<dbReference type="STRING" id="655353.SAMN04488056_101358"/>
<dbReference type="OrthoDB" id="9807934at2"/>
<proteinExistence type="inferred from homology"/>
<dbReference type="AlphaFoldDB" id="A0A1I5A5Y1"/>
<accession>A0A1I5A5Y1</accession>
<gene>
    <name evidence="4" type="ORF">SAMN04488056_101358</name>
</gene>
<evidence type="ECO:0000256" key="3">
    <source>
        <dbReference type="ARBA" id="ARBA00022840"/>
    </source>
</evidence>
<dbReference type="CDD" id="cd10231">
    <property type="entry name" value="ASKHA_NBD_HSP70_YegD-like"/>
    <property type="match status" value="1"/>
</dbReference>
<name>A0A1I5A5Y1_9HYPH</name>
<evidence type="ECO:0000256" key="1">
    <source>
        <dbReference type="ARBA" id="ARBA00007381"/>
    </source>
</evidence>
<organism evidence="4 5">
    <name type="scientific">Cohaesibacter marisflavi</name>
    <dbReference type="NCBI Taxonomy" id="655353"/>
    <lineage>
        <taxon>Bacteria</taxon>
        <taxon>Pseudomonadati</taxon>
        <taxon>Pseudomonadota</taxon>
        <taxon>Alphaproteobacteria</taxon>
        <taxon>Hyphomicrobiales</taxon>
        <taxon>Cohaesibacteraceae</taxon>
    </lineage>
</organism>
<dbReference type="InterPro" id="IPR043129">
    <property type="entry name" value="ATPase_NBD"/>
</dbReference>
<keyword evidence="3" id="KW-0067">ATP-binding</keyword>
<reference evidence="4 5" key="1">
    <citation type="submission" date="2016-10" db="EMBL/GenBank/DDBJ databases">
        <authorList>
            <person name="de Groot N.N."/>
        </authorList>
    </citation>
    <scope>NUCLEOTIDE SEQUENCE [LARGE SCALE GENOMIC DNA]</scope>
    <source>
        <strain evidence="4 5">CGMCC 1.9157</strain>
    </source>
</reference>
<dbReference type="Proteomes" id="UP000199236">
    <property type="component" value="Unassembled WGS sequence"/>
</dbReference>
<evidence type="ECO:0000313" key="5">
    <source>
        <dbReference type="Proteomes" id="UP000199236"/>
    </source>
</evidence>
<dbReference type="InterPro" id="IPR013126">
    <property type="entry name" value="Hsp_70_fam"/>
</dbReference>
<keyword evidence="2" id="KW-0547">Nucleotide-binding</keyword>
<dbReference type="InterPro" id="IPR018181">
    <property type="entry name" value="Heat_shock_70_CS"/>
</dbReference>
<dbReference type="Pfam" id="PF00012">
    <property type="entry name" value="HSP70"/>
    <property type="match status" value="2"/>
</dbReference>
<dbReference type="GO" id="GO:0005524">
    <property type="term" value="F:ATP binding"/>
    <property type="evidence" value="ECO:0007669"/>
    <property type="project" value="UniProtKB-KW"/>
</dbReference>
<evidence type="ECO:0000256" key="2">
    <source>
        <dbReference type="ARBA" id="ARBA00022741"/>
    </source>
</evidence>
<dbReference type="PROSITE" id="PS00329">
    <property type="entry name" value="HSP70_2"/>
    <property type="match status" value="1"/>
</dbReference>
<dbReference type="Gene3D" id="3.30.420.40">
    <property type="match status" value="4"/>
</dbReference>
<dbReference type="InterPro" id="IPR042054">
    <property type="entry name" value="YegD-like"/>
</dbReference>
<dbReference type="RefSeq" id="WP_090068228.1">
    <property type="nucleotide sequence ID" value="NZ_FOVR01000001.1"/>
</dbReference>
<dbReference type="PANTHER" id="PTHR19375">
    <property type="entry name" value="HEAT SHOCK PROTEIN 70KDA"/>
    <property type="match status" value="1"/>
</dbReference>